<dbReference type="InParanoid" id="A0A165EAE6"/>
<dbReference type="AlphaFoldDB" id="A0A165EAE6"/>
<sequence length="210" mass="23702">MSVLSDARPRRPSLTAWQPHPTCAWPPGPDDGRLTHSLYCTVCARPWAPGWPGTSPLTLRGHGITLWLGRTVKLSHYRLCRPNRRSVDPTFSPSTRTRTVTRRSRLVSSFDVTTRCPNTNANTKHEHERKHKPEPEPEPEPERMSVLDRWIPSGRPRADKRSLVLSLPAVNTQAQKTRFKHAATLTLSLSHAQARGPRAGARICMPRRPL</sequence>
<feature type="region of interest" description="Disordered" evidence="1">
    <location>
        <begin position="1"/>
        <end position="21"/>
    </location>
</feature>
<evidence type="ECO:0000313" key="3">
    <source>
        <dbReference type="Proteomes" id="UP000076842"/>
    </source>
</evidence>
<reference evidence="2 3" key="1">
    <citation type="journal article" date="2016" name="Mol. Biol. Evol.">
        <title>Comparative Genomics of Early-Diverging Mushroom-Forming Fungi Provides Insights into the Origins of Lignocellulose Decay Capabilities.</title>
        <authorList>
            <person name="Nagy L.G."/>
            <person name="Riley R."/>
            <person name="Tritt A."/>
            <person name="Adam C."/>
            <person name="Daum C."/>
            <person name="Floudas D."/>
            <person name="Sun H."/>
            <person name="Yadav J.S."/>
            <person name="Pangilinan J."/>
            <person name="Larsson K.H."/>
            <person name="Matsuura K."/>
            <person name="Barry K."/>
            <person name="Labutti K."/>
            <person name="Kuo R."/>
            <person name="Ohm R.A."/>
            <person name="Bhattacharya S.S."/>
            <person name="Shirouzu T."/>
            <person name="Yoshinaga Y."/>
            <person name="Martin F.M."/>
            <person name="Grigoriev I.V."/>
            <person name="Hibbett D.S."/>
        </authorList>
    </citation>
    <scope>NUCLEOTIDE SEQUENCE [LARGE SCALE GENOMIC DNA]</scope>
    <source>
        <strain evidence="2 3">HHB12733</strain>
    </source>
</reference>
<feature type="compositionally biased region" description="Basic and acidic residues" evidence="1">
    <location>
        <begin position="123"/>
        <end position="143"/>
    </location>
</feature>
<organism evidence="2 3">
    <name type="scientific">Calocera cornea HHB12733</name>
    <dbReference type="NCBI Taxonomy" id="1353952"/>
    <lineage>
        <taxon>Eukaryota</taxon>
        <taxon>Fungi</taxon>
        <taxon>Dikarya</taxon>
        <taxon>Basidiomycota</taxon>
        <taxon>Agaricomycotina</taxon>
        <taxon>Dacrymycetes</taxon>
        <taxon>Dacrymycetales</taxon>
        <taxon>Dacrymycetaceae</taxon>
        <taxon>Calocera</taxon>
    </lineage>
</organism>
<gene>
    <name evidence="2" type="ORF">CALCODRAFT_14331</name>
</gene>
<evidence type="ECO:0000256" key="1">
    <source>
        <dbReference type="SAM" id="MobiDB-lite"/>
    </source>
</evidence>
<evidence type="ECO:0000313" key="2">
    <source>
        <dbReference type="EMBL" id="KZT54441.1"/>
    </source>
</evidence>
<accession>A0A165EAE6</accession>
<name>A0A165EAE6_9BASI</name>
<feature type="compositionally biased region" description="Polar residues" evidence="1">
    <location>
        <begin position="113"/>
        <end position="122"/>
    </location>
</feature>
<protein>
    <submittedName>
        <fullName evidence="2">Uncharacterized protein</fullName>
    </submittedName>
</protein>
<proteinExistence type="predicted"/>
<feature type="region of interest" description="Disordered" evidence="1">
    <location>
        <begin position="113"/>
        <end position="143"/>
    </location>
</feature>
<dbReference type="EMBL" id="KV424014">
    <property type="protein sequence ID" value="KZT54441.1"/>
    <property type="molecule type" value="Genomic_DNA"/>
</dbReference>
<keyword evidence="3" id="KW-1185">Reference proteome</keyword>
<dbReference type="Proteomes" id="UP000076842">
    <property type="component" value="Unassembled WGS sequence"/>
</dbReference>